<feature type="domain" description="YchJ-like middle NTF2-like" evidence="1">
    <location>
        <begin position="29"/>
        <end position="57"/>
    </location>
</feature>
<evidence type="ECO:0000259" key="1">
    <source>
        <dbReference type="Pfam" id="PF17775"/>
    </source>
</evidence>
<accession>V8FSK0</accession>
<dbReference type="InterPro" id="IPR048469">
    <property type="entry name" value="YchJ-like_M"/>
</dbReference>
<dbReference type="AlphaFoldDB" id="V8FSK0"/>
<dbReference type="InterPro" id="IPR032710">
    <property type="entry name" value="NTF2-like_dom_sf"/>
</dbReference>
<evidence type="ECO:0000313" key="2">
    <source>
        <dbReference type="EMBL" id="ETD66673.1"/>
    </source>
</evidence>
<dbReference type="Pfam" id="PF17775">
    <property type="entry name" value="YchJ_M-like"/>
    <property type="match status" value="1"/>
</dbReference>
<dbReference type="SUPFAM" id="SSF54427">
    <property type="entry name" value="NTF2-like"/>
    <property type="match status" value="1"/>
</dbReference>
<gene>
    <name evidence="2" type="ORF">V757_12350</name>
</gene>
<sequence>MKKCYCQSGKLYEECCQPYHLQIAYPKKPELLMRSRYSAYVLGLVDYIVKTTVPAQQALL</sequence>
<protein>
    <recommendedName>
        <fullName evidence="1">YchJ-like middle NTF2-like domain-containing protein</fullName>
    </recommendedName>
</protein>
<dbReference type="Gene3D" id="3.10.450.50">
    <property type="match status" value="1"/>
</dbReference>
<reference evidence="2 3" key="1">
    <citation type="submission" date="2013-11" db="EMBL/GenBank/DDBJ databases">
        <title>Genomic analysis of Pelistega sp. HM-7.</title>
        <authorList>
            <person name="Kumbhare S.V."/>
            <person name="Shetty S.A."/>
            <person name="Sharma O."/>
            <person name="Dhotre D.P."/>
        </authorList>
    </citation>
    <scope>NUCLEOTIDE SEQUENCE [LARGE SCALE GENOMIC DNA]</scope>
    <source>
        <strain evidence="2 3">HM-7</strain>
    </source>
</reference>
<dbReference type="Proteomes" id="UP000018766">
    <property type="component" value="Unassembled WGS sequence"/>
</dbReference>
<comment type="caution">
    <text evidence="2">The sequence shown here is derived from an EMBL/GenBank/DDBJ whole genome shotgun (WGS) entry which is preliminary data.</text>
</comment>
<dbReference type="EMBL" id="AYSV01000137">
    <property type="protein sequence ID" value="ETD66673.1"/>
    <property type="molecule type" value="Genomic_DNA"/>
</dbReference>
<feature type="non-terminal residue" evidence="2">
    <location>
        <position position="60"/>
    </location>
</feature>
<keyword evidence="3" id="KW-1185">Reference proteome</keyword>
<name>V8FSK0_9BURK</name>
<dbReference type="RefSeq" id="WP_023953323.1">
    <property type="nucleotide sequence ID" value="NZ_AYSV01000137.1"/>
</dbReference>
<organism evidence="2 3">
    <name type="scientific">Pelistega indica</name>
    <dbReference type="NCBI Taxonomy" id="1414851"/>
    <lineage>
        <taxon>Bacteria</taxon>
        <taxon>Pseudomonadati</taxon>
        <taxon>Pseudomonadota</taxon>
        <taxon>Betaproteobacteria</taxon>
        <taxon>Burkholderiales</taxon>
        <taxon>Alcaligenaceae</taxon>
        <taxon>Pelistega</taxon>
    </lineage>
</organism>
<evidence type="ECO:0000313" key="3">
    <source>
        <dbReference type="Proteomes" id="UP000018766"/>
    </source>
</evidence>
<proteinExistence type="predicted"/>